<protein>
    <recommendedName>
        <fullName evidence="4">non-specific protein-tyrosine kinase</fullName>
        <ecNumber evidence="4">2.7.10.2</ecNumber>
    </recommendedName>
</protein>
<evidence type="ECO:0000256" key="9">
    <source>
        <dbReference type="ARBA" id="ARBA00022741"/>
    </source>
</evidence>
<evidence type="ECO:0000256" key="3">
    <source>
        <dbReference type="ARBA" id="ARBA00008883"/>
    </source>
</evidence>
<evidence type="ECO:0000313" key="22">
    <source>
        <dbReference type="Proteomes" id="UP000024329"/>
    </source>
</evidence>
<dbReference type="AlphaFoldDB" id="A0A031J1W8"/>
<dbReference type="PANTHER" id="PTHR32309">
    <property type="entry name" value="TYROSINE-PROTEIN KINASE"/>
    <property type="match status" value="1"/>
</dbReference>
<dbReference type="EMBL" id="JFYZ01000095">
    <property type="protein sequence ID" value="EZP66690.1"/>
    <property type="molecule type" value="Genomic_DNA"/>
</dbReference>
<evidence type="ECO:0000256" key="12">
    <source>
        <dbReference type="ARBA" id="ARBA00022989"/>
    </source>
</evidence>
<feature type="domain" description="AAA" evidence="19">
    <location>
        <begin position="494"/>
        <end position="653"/>
    </location>
</feature>
<dbReference type="InterPro" id="IPR050445">
    <property type="entry name" value="Bact_polysacc_biosynth/exp"/>
</dbReference>
<evidence type="ECO:0000256" key="16">
    <source>
        <dbReference type="SAM" id="Coils"/>
    </source>
</evidence>
<keyword evidence="10" id="KW-0418">Kinase</keyword>
<feature type="domain" description="Tyrosine-protein kinase G-rich" evidence="20">
    <location>
        <begin position="357"/>
        <end position="429"/>
    </location>
</feature>
<organism evidence="21 22">
    <name type="scientific">Novosphingobium resinovorum</name>
    <dbReference type="NCBI Taxonomy" id="158500"/>
    <lineage>
        <taxon>Bacteria</taxon>
        <taxon>Pseudomonadati</taxon>
        <taxon>Pseudomonadota</taxon>
        <taxon>Alphaproteobacteria</taxon>
        <taxon>Sphingomonadales</taxon>
        <taxon>Sphingomonadaceae</taxon>
        <taxon>Novosphingobium</taxon>
    </lineage>
</organism>
<comment type="caution">
    <text evidence="21">The sequence shown here is derived from an EMBL/GenBank/DDBJ whole genome shotgun (WGS) entry which is preliminary data.</text>
</comment>
<evidence type="ECO:0000256" key="1">
    <source>
        <dbReference type="ARBA" id="ARBA00004429"/>
    </source>
</evidence>
<evidence type="ECO:0000256" key="5">
    <source>
        <dbReference type="ARBA" id="ARBA00022475"/>
    </source>
</evidence>
<evidence type="ECO:0000256" key="4">
    <source>
        <dbReference type="ARBA" id="ARBA00011903"/>
    </source>
</evidence>
<dbReference type="Pfam" id="PF13807">
    <property type="entry name" value="GNVR"/>
    <property type="match status" value="1"/>
</dbReference>
<evidence type="ECO:0000256" key="10">
    <source>
        <dbReference type="ARBA" id="ARBA00022777"/>
    </source>
</evidence>
<dbReference type="GO" id="GO:0004715">
    <property type="term" value="F:non-membrane spanning protein tyrosine kinase activity"/>
    <property type="evidence" value="ECO:0007669"/>
    <property type="project" value="UniProtKB-EC"/>
</dbReference>
<dbReference type="Pfam" id="PF13614">
    <property type="entry name" value="AAA_31"/>
    <property type="match status" value="1"/>
</dbReference>
<evidence type="ECO:0000256" key="17">
    <source>
        <dbReference type="SAM" id="Phobius"/>
    </source>
</evidence>
<comment type="similarity">
    <text evidence="3">Belongs to the etk/wzc family.</text>
</comment>
<sequence length="689" mass="75745">MLIGTILLGTIVAGVVLTLLITPKYKANAQVLIEDQADQIIEGSELQKVDAGWDTNRFLQTQLGIIRSRSLARIVIQSGGFDKKPEFFEALGTTMPDDDKLKGPQLATARQDTAVNVLLENLEVDLPRDSRIATITVTSRDSELAARIANLYADRFIEYNLNQKYQSSAYARRFLGDQLSEARAKLTQSERDLNQYARAAGLIRVSSQGDSGTQETALSVTNNTLIQLNDAASKAVAERITAEDRWNTLARQPALSVPEVNANQAIQQLVGEKTKIEGQLAEEQSRHLDDYSTVKSKRAQIAELNRRILTLAETLKKTAYLDYVTALEREKSLTAQVNTLRNAALGEQDRGVQYSVLKREADTNRALYETLLSRYNQISAMAGASNNNLTIVDRAEVPRIPASPKLAVNLVVSFILGLMFAAAAVFMREIFDDAIRTPDDVERKLNMRLLGLIPKVKDGEDIDEAITDHRSGASEAYRSLVTNLRYSTATGVPQILCVTSSREGEGKSTTARTIARDIAGIGKRVLLVDMDLRRPTLHRKLEMTGASGLTDLLTGNKSFDDVLLRSEIDNLDFITGLPTPPDPALILSGEGVPAFLTQARERYDVVIIDSPPLLGLSDAVILATHADGVLFVIDGSAFHRGAVKSALRRLALINANILGVVLNRFEPRVGDDQYAYYAYNYYNYGSDGK</sequence>
<evidence type="ECO:0000256" key="7">
    <source>
        <dbReference type="ARBA" id="ARBA00022679"/>
    </source>
</evidence>
<keyword evidence="14" id="KW-0829">Tyrosine-protein kinase</keyword>
<comment type="catalytic activity">
    <reaction evidence="15">
        <text>L-tyrosyl-[protein] + ATP = O-phospho-L-tyrosyl-[protein] + ADP + H(+)</text>
        <dbReference type="Rhea" id="RHEA:10596"/>
        <dbReference type="Rhea" id="RHEA-COMP:10136"/>
        <dbReference type="Rhea" id="RHEA-COMP:20101"/>
        <dbReference type="ChEBI" id="CHEBI:15378"/>
        <dbReference type="ChEBI" id="CHEBI:30616"/>
        <dbReference type="ChEBI" id="CHEBI:46858"/>
        <dbReference type="ChEBI" id="CHEBI:61978"/>
        <dbReference type="ChEBI" id="CHEBI:456216"/>
        <dbReference type="EC" id="2.7.10.2"/>
    </reaction>
</comment>
<keyword evidence="5" id="KW-1003">Cell membrane</keyword>
<comment type="similarity">
    <text evidence="2">Belongs to the CpsD/CapB family.</text>
</comment>
<dbReference type="CDD" id="cd05387">
    <property type="entry name" value="BY-kinase"/>
    <property type="match status" value="1"/>
</dbReference>
<evidence type="ECO:0000259" key="18">
    <source>
        <dbReference type="Pfam" id="PF02706"/>
    </source>
</evidence>
<comment type="subcellular location">
    <subcellularLocation>
        <location evidence="1">Cell inner membrane</location>
        <topology evidence="1">Multi-pass membrane protein</topology>
    </subcellularLocation>
</comment>
<dbReference type="InterPro" id="IPR025669">
    <property type="entry name" value="AAA_dom"/>
</dbReference>
<keyword evidence="8 17" id="KW-0812">Transmembrane</keyword>
<evidence type="ECO:0000256" key="13">
    <source>
        <dbReference type="ARBA" id="ARBA00023136"/>
    </source>
</evidence>
<dbReference type="PATRIC" id="fig|158500.4.peg.5821"/>
<accession>A0A031J1W8</accession>
<dbReference type="Gene3D" id="3.40.50.300">
    <property type="entry name" value="P-loop containing nucleotide triphosphate hydrolases"/>
    <property type="match status" value="1"/>
</dbReference>
<evidence type="ECO:0000256" key="2">
    <source>
        <dbReference type="ARBA" id="ARBA00007316"/>
    </source>
</evidence>
<reference evidence="21 22" key="1">
    <citation type="submission" date="2014-03" db="EMBL/GenBank/DDBJ databases">
        <title>Whole genome sequence of Novosphingobium resinovorum KF1.</title>
        <authorList>
            <person name="Gan H.M."/>
            <person name="Gan H.Y."/>
            <person name="Chew T.H."/>
            <person name="Savka M.A."/>
        </authorList>
    </citation>
    <scope>NUCLEOTIDE SEQUENCE [LARGE SCALE GENOMIC DNA]</scope>
    <source>
        <strain evidence="21 22">KF1</strain>
    </source>
</reference>
<evidence type="ECO:0000256" key="14">
    <source>
        <dbReference type="ARBA" id="ARBA00023137"/>
    </source>
</evidence>
<feature type="coiled-coil region" evidence="16">
    <location>
        <begin position="266"/>
        <end position="314"/>
    </location>
</feature>
<dbReference type="InterPro" id="IPR005702">
    <property type="entry name" value="Wzc-like_C"/>
</dbReference>
<evidence type="ECO:0000256" key="15">
    <source>
        <dbReference type="ARBA" id="ARBA00051245"/>
    </source>
</evidence>
<evidence type="ECO:0000259" key="20">
    <source>
        <dbReference type="Pfam" id="PF13807"/>
    </source>
</evidence>
<evidence type="ECO:0000256" key="11">
    <source>
        <dbReference type="ARBA" id="ARBA00022840"/>
    </source>
</evidence>
<dbReference type="GO" id="GO:0005524">
    <property type="term" value="F:ATP binding"/>
    <property type="evidence" value="ECO:0007669"/>
    <property type="project" value="UniProtKB-KW"/>
</dbReference>
<evidence type="ECO:0000259" key="19">
    <source>
        <dbReference type="Pfam" id="PF13614"/>
    </source>
</evidence>
<dbReference type="PANTHER" id="PTHR32309:SF13">
    <property type="entry name" value="FERRIC ENTEROBACTIN TRANSPORT PROTEIN FEPE"/>
    <property type="match status" value="1"/>
</dbReference>
<evidence type="ECO:0000256" key="8">
    <source>
        <dbReference type="ARBA" id="ARBA00022692"/>
    </source>
</evidence>
<keyword evidence="6" id="KW-0997">Cell inner membrane</keyword>
<dbReference type="GO" id="GO:0005886">
    <property type="term" value="C:plasma membrane"/>
    <property type="evidence" value="ECO:0007669"/>
    <property type="project" value="UniProtKB-SubCell"/>
</dbReference>
<keyword evidence="7" id="KW-0808">Transferase</keyword>
<proteinExistence type="inferred from homology"/>
<feature type="domain" description="Polysaccharide chain length determinant N-terminal" evidence="18">
    <location>
        <begin position="2"/>
        <end position="77"/>
    </location>
</feature>
<evidence type="ECO:0000313" key="21">
    <source>
        <dbReference type="EMBL" id="EZP66690.1"/>
    </source>
</evidence>
<dbReference type="InterPro" id="IPR027417">
    <property type="entry name" value="P-loop_NTPase"/>
</dbReference>
<keyword evidence="13 17" id="KW-0472">Membrane</keyword>
<dbReference type="eggNOG" id="COG0489">
    <property type="taxonomic scope" value="Bacteria"/>
</dbReference>
<gene>
    <name evidence="21" type="ORF">BV97_05746</name>
</gene>
<name>A0A031J1W8_9SPHN</name>
<dbReference type="InterPro" id="IPR032807">
    <property type="entry name" value="GNVR"/>
</dbReference>
<keyword evidence="9" id="KW-0547">Nucleotide-binding</keyword>
<keyword evidence="11" id="KW-0067">ATP-binding</keyword>
<keyword evidence="16" id="KW-0175">Coiled coil</keyword>
<dbReference type="EC" id="2.7.10.2" evidence="4"/>
<evidence type="ECO:0000256" key="6">
    <source>
        <dbReference type="ARBA" id="ARBA00022519"/>
    </source>
</evidence>
<feature type="transmembrane region" description="Helical" evidence="17">
    <location>
        <begin position="406"/>
        <end position="426"/>
    </location>
</feature>
<dbReference type="SUPFAM" id="SSF52540">
    <property type="entry name" value="P-loop containing nucleoside triphosphate hydrolases"/>
    <property type="match status" value="1"/>
</dbReference>
<dbReference type="NCBIfam" id="TIGR01007">
    <property type="entry name" value="eps_fam"/>
    <property type="match status" value="1"/>
</dbReference>
<dbReference type="eggNOG" id="COG3206">
    <property type="taxonomic scope" value="Bacteria"/>
</dbReference>
<keyword evidence="12 17" id="KW-1133">Transmembrane helix</keyword>
<dbReference type="Proteomes" id="UP000024329">
    <property type="component" value="Unassembled WGS sequence"/>
</dbReference>
<dbReference type="InterPro" id="IPR003856">
    <property type="entry name" value="LPS_length_determ_N"/>
</dbReference>
<dbReference type="Pfam" id="PF02706">
    <property type="entry name" value="Wzz"/>
    <property type="match status" value="1"/>
</dbReference>